<keyword evidence="5" id="KW-1185">Reference proteome</keyword>
<evidence type="ECO:0000313" key="4">
    <source>
        <dbReference type="Proteomes" id="UP000095606"/>
    </source>
</evidence>
<accession>A0A174JSD1</accession>
<dbReference type="EMBL" id="CZAE01000006">
    <property type="protein sequence ID" value="CUP02662.1"/>
    <property type="molecule type" value="Genomic_DNA"/>
</dbReference>
<name>A0A174JSD1_9BACE</name>
<dbReference type="Proteomes" id="UP000095606">
    <property type="component" value="Unassembled WGS sequence"/>
</dbReference>
<reference evidence="3" key="2">
    <citation type="submission" date="2022-08" db="EMBL/GenBank/DDBJ databases">
        <title>Genome Sequencing of Bacteroides fragilis Group Isolates with Nanopore Technology.</title>
        <authorList>
            <person name="Tisza M.J."/>
            <person name="Smith D."/>
            <person name="Dekker J.P."/>
        </authorList>
    </citation>
    <scope>NUCLEOTIDE SEQUENCE</scope>
    <source>
        <strain evidence="3">BFG-527</strain>
    </source>
</reference>
<dbReference type="RefSeq" id="WP_055269274.1">
    <property type="nucleotide sequence ID" value="NZ_CABMFH010000004.1"/>
</dbReference>
<keyword evidence="1" id="KW-0732">Signal</keyword>
<dbReference type="Proteomes" id="UP001060104">
    <property type="component" value="Chromosome"/>
</dbReference>
<gene>
    <name evidence="2" type="ORF">ERS852461_01687</name>
    <name evidence="3" type="ORF">NXY30_04590</name>
</gene>
<protein>
    <submittedName>
        <fullName evidence="2">Chitobiase</fullName>
    </submittedName>
    <submittedName>
        <fullName evidence="3">DUF4998 domain-containing protein</fullName>
    </submittedName>
</protein>
<reference evidence="2 4" key="1">
    <citation type="submission" date="2015-09" db="EMBL/GenBank/DDBJ databases">
        <authorList>
            <consortium name="Pathogen Informatics"/>
        </authorList>
    </citation>
    <scope>NUCLEOTIDE SEQUENCE [LARGE SCALE GENOMIC DNA]</scope>
    <source>
        <strain evidence="2 4">2789STDY5834846</strain>
    </source>
</reference>
<evidence type="ECO:0000313" key="5">
    <source>
        <dbReference type="Proteomes" id="UP001060104"/>
    </source>
</evidence>
<organism evidence="2 4">
    <name type="scientific">Bacteroides faecis</name>
    <dbReference type="NCBI Taxonomy" id="674529"/>
    <lineage>
        <taxon>Bacteria</taxon>
        <taxon>Pseudomonadati</taxon>
        <taxon>Bacteroidota</taxon>
        <taxon>Bacteroidia</taxon>
        <taxon>Bacteroidales</taxon>
        <taxon>Bacteroidaceae</taxon>
        <taxon>Bacteroides</taxon>
    </lineage>
</organism>
<accession>A0A3E5GIT5</accession>
<feature type="signal peptide" evidence="1">
    <location>
        <begin position="1"/>
        <end position="23"/>
    </location>
</feature>
<evidence type="ECO:0000313" key="3">
    <source>
        <dbReference type="EMBL" id="UVQ75687.1"/>
    </source>
</evidence>
<proteinExistence type="predicted"/>
<sequence length="227" mass="25603">MMKNKYLPIICLFFLFASCSGMNDIIQDYLDRGEINYIGRPDSLLTTGGNGRMQLRWLAGKDPRVEGYIIYWNNRTDSVVGEIDRNNLLKDRYNFCIFNVKESSYEFELVQTGSKGVNSIASTVTGNVYGDSYISQLKIRELINVAEDVDGVKLTWGISNSSKYVDFTYEKADGTEAICRISSQVNDIILPNPKSRGAYSYSTYYVPGKDSLDVFKAPEVVDGNFPF</sequence>
<feature type="chain" id="PRO_5041046061" evidence="1">
    <location>
        <begin position="24"/>
        <end position="227"/>
    </location>
</feature>
<evidence type="ECO:0000256" key="1">
    <source>
        <dbReference type="SAM" id="SignalP"/>
    </source>
</evidence>
<dbReference type="GeneID" id="69587930"/>
<dbReference type="AlphaFoldDB" id="A0A174JSD1"/>
<evidence type="ECO:0000313" key="2">
    <source>
        <dbReference type="EMBL" id="CUP02662.1"/>
    </source>
</evidence>
<dbReference type="PROSITE" id="PS51257">
    <property type="entry name" value="PROKAR_LIPOPROTEIN"/>
    <property type="match status" value="1"/>
</dbReference>
<dbReference type="Pfam" id="PF16389">
    <property type="entry name" value="DUF4998"/>
    <property type="match status" value="1"/>
</dbReference>
<dbReference type="EMBL" id="CP103141">
    <property type="protein sequence ID" value="UVQ75687.1"/>
    <property type="molecule type" value="Genomic_DNA"/>
</dbReference>